<dbReference type="PANTHER" id="PTHR30619:SF7">
    <property type="entry name" value="BETA-LACTAMASE DOMAIN PROTEIN"/>
    <property type="match status" value="1"/>
</dbReference>
<dbReference type="SMART" id="SM00849">
    <property type="entry name" value="Lactamase_B"/>
    <property type="match status" value="1"/>
</dbReference>
<proteinExistence type="predicted"/>
<dbReference type="InterPro" id="IPR001279">
    <property type="entry name" value="Metallo-B-lactamas"/>
</dbReference>
<accession>A0ABC8ECR4</accession>
<dbReference type="PANTHER" id="PTHR30619">
    <property type="entry name" value="DNA INTERNALIZATION/COMPETENCE PROTEIN COMEC/REC2"/>
    <property type="match status" value="1"/>
</dbReference>
<dbReference type="EMBL" id="AP026818">
    <property type="protein sequence ID" value="BDR80973.1"/>
    <property type="molecule type" value="Genomic_DNA"/>
</dbReference>
<feature type="signal peptide" evidence="2">
    <location>
        <begin position="1"/>
        <end position="25"/>
    </location>
</feature>
<dbReference type="SUPFAM" id="SSF57884">
    <property type="entry name" value="Ada DNA repair protein, N-terminal domain (N-Ada 10)"/>
    <property type="match status" value="1"/>
</dbReference>
<dbReference type="InterPro" id="IPR007253">
    <property type="entry name" value="Cell_wall-bd_2"/>
</dbReference>
<evidence type="ECO:0000313" key="5">
    <source>
        <dbReference type="Proteomes" id="UP001321763"/>
    </source>
</evidence>
<dbReference type="Proteomes" id="UP001321763">
    <property type="component" value="Chromosome"/>
</dbReference>
<organism evidence="4 5">
    <name type="scientific">Clostridium tetani</name>
    <dbReference type="NCBI Taxonomy" id="1513"/>
    <lineage>
        <taxon>Bacteria</taxon>
        <taxon>Bacillati</taxon>
        <taxon>Bacillota</taxon>
        <taxon>Clostridia</taxon>
        <taxon>Eubacteriales</taxon>
        <taxon>Clostridiaceae</taxon>
        <taxon>Clostridium</taxon>
    </lineage>
</organism>
<dbReference type="Pfam" id="PF04122">
    <property type="entry name" value="CW_binding_2"/>
    <property type="match status" value="3"/>
</dbReference>
<dbReference type="SUPFAM" id="SSF56281">
    <property type="entry name" value="Metallo-hydrolase/oxidoreductase"/>
    <property type="match status" value="1"/>
</dbReference>
<reference evidence="4 5" key="1">
    <citation type="submission" date="2022-09" db="EMBL/GenBank/DDBJ databases">
        <title>complete genome sequences of Clostridium tetani str. KHSU-234311-028 isolated from soil.</title>
        <authorList>
            <person name="Sekizuka T."/>
            <person name="Shitada C."/>
            <person name="Takahashi M."/>
            <person name="Kuroda M."/>
        </authorList>
    </citation>
    <scope>NUCLEOTIDE SEQUENCE [LARGE SCALE GENOMIC DNA]</scope>
    <source>
        <strain evidence="4 5">KHSU-234311-028</strain>
    </source>
</reference>
<dbReference type="InterPro" id="IPR035681">
    <property type="entry name" value="ComA-like_MBL"/>
</dbReference>
<dbReference type="Pfam" id="PF00753">
    <property type="entry name" value="Lactamase_B"/>
    <property type="match status" value="1"/>
</dbReference>
<dbReference type="CDD" id="cd07731">
    <property type="entry name" value="ComA-like_MBL-fold"/>
    <property type="match status" value="1"/>
</dbReference>
<feature type="domain" description="Metallo-beta-lactamase" evidence="3">
    <location>
        <begin position="345"/>
        <end position="538"/>
    </location>
</feature>
<evidence type="ECO:0000259" key="3">
    <source>
        <dbReference type="SMART" id="SM00849"/>
    </source>
</evidence>
<sequence length="657" mass="70956">MNKKINKKLAAFLVALSFLAGTSNIKVNAETSTKISTTRLSGANRYETSASISEYGWKSSDYAIIASGEGFADALCAAPLAKKYDAPILLTESKTLSKKTQEALGKIKAKNVIIVGGAGSVSKNAEEQINKLNIKTKRIYGKDRFTTSVEVAKEIGTSKGVVVTNGLGFADALSMAPIAANKQMPILLTEKENLPLEVKEFIGKSSYEKSYVIGGEGVVSSTVEKGLKNPKRLFGNSRYDTNAAILKEFFDKANLENVYLAAGSNYPDALSGSALASKTSSPIVLVSNKIETSIMSFIKDCKFKNVIILGGSAVVSDDVAKSIQGKLDTDKEIGNLKVNYINVGQGDSILIQQDGKNMLIDGGPNSSEKVVVDYLKSHGVTKLDYVIGTHPHEDHIGGLDAVINNFEIGQVFMPKATANTQTFKSVVTAINNKGLKITTPKVGESYNLGNAVWTILAPSSDSYTDVNNYSIVTKLKFGNNSFIFTGDAEDVSEGEILKKQLDISADVLKVGHHGSNSSTTEDFLKKVNPKYAVISVGKDNKYGHPTEKTLDKLKTNNISFYRTDEKGNIIATSNGNAINFHFEKSEKNVADDSKNNNNNNTEKNNNNTVKDKEAVYITKTGEQYHKEGCKSLTKSKIAISLEEAKSKGYIPCKVCNP</sequence>
<gene>
    <name evidence="4" type="ORF">K234311028_12190</name>
</gene>
<evidence type="ECO:0000256" key="2">
    <source>
        <dbReference type="SAM" id="SignalP"/>
    </source>
</evidence>
<dbReference type="AlphaFoldDB" id="A0ABC8ECR4"/>
<dbReference type="Gene3D" id="3.60.15.10">
    <property type="entry name" value="Ribonuclease Z/Hydroxyacylglutathione hydrolase-like"/>
    <property type="match status" value="1"/>
</dbReference>
<dbReference type="Gene3D" id="3.40.50.12090">
    <property type="match status" value="3"/>
</dbReference>
<keyword evidence="2" id="KW-0732">Signal</keyword>
<feature type="compositionally biased region" description="Low complexity" evidence="1">
    <location>
        <begin position="595"/>
        <end position="608"/>
    </location>
</feature>
<evidence type="ECO:0000256" key="1">
    <source>
        <dbReference type="SAM" id="MobiDB-lite"/>
    </source>
</evidence>
<dbReference type="InterPro" id="IPR035451">
    <property type="entry name" value="Ada-like_dom_sf"/>
</dbReference>
<dbReference type="InterPro" id="IPR036866">
    <property type="entry name" value="RibonucZ/Hydroxyglut_hydro"/>
</dbReference>
<feature type="region of interest" description="Disordered" evidence="1">
    <location>
        <begin position="588"/>
        <end position="610"/>
    </location>
</feature>
<name>A0ABC8ECR4_CLOTA</name>
<evidence type="ECO:0000313" key="4">
    <source>
        <dbReference type="EMBL" id="BDR80973.1"/>
    </source>
</evidence>
<feature type="chain" id="PRO_5044858938" description="Metallo-beta-lactamase domain-containing protein" evidence="2">
    <location>
        <begin position="26"/>
        <end position="657"/>
    </location>
</feature>
<protein>
    <recommendedName>
        <fullName evidence="3">Metallo-beta-lactamase domain-containing protein</fullName>
    </recommendedName>
</protein>
<dbReference type="RefSeq" id="WP_129029486.1">
    <property type="nucleotide sequence ID" value="NZ_AP026811.1"/>
</dbReference>
<dbReference type="InterPro" id="IPR052159">
    <property type="entry name" value="Competence_DNA_uptake"/>
</dbReference>